<evidence type="ECO:0000256" key="2">
    <source>
        <dbReference type="SAM" id="MobiDB-lite"/>
    </source>
</evidence>
<dbReference type="InterPro" id="IPR038765">
    <property type="entry name" value="Papain-like_cys_pep_sf"/>
</dbReference>
<reference evidence="4" key="1">
    <citation type="submission" date="2023-10" db="EMBL/GenBank/DDBJ databases">
        <title>Genome assemblies of two species of porcelain crab, Petrolisthes cinctipes and Petrolisthes manimaculis (Anomura: Porcellanidae).</title>
        <authorList>
            <person name="Angst P."/>
        </authorList>
    </citation>
    <scope>NUCLEOTIDE SEQUENCE</scope>
    <source>
        <strain evidence="4">PB745_01</strain>
        <tissue evidence="4">Gill</tissue>
    </source>
</reference>
<dbReference type="PANTHER" id="PTHR24006:SF905">
    <property type="entry name" value="UBIQUITIN CARBOXYL-TERMINAL HYDROLASE 1"/>
    <property type="match status" value="1"/>
</dbReference>
<evidence type="ECO:0000259" key="3">
    <source>
        <dbReference type="PROSITE" id="PS50235"/>
    </source>
</evidence>
<feature type="region of interest" description="Disordered" evidence="2">
    <location>
        <begin position="272"/>
        <end position="299"/>
    </location>
</feature>
<evidence type="ECO:0000256" key="1">
    <source>
        <dbReference type="ARBA" id="ARBA00009085"/>
    </source>
</evidence>
<feature type="compositionally biased region" description="Gly residues" evidence="2">
    <location>
        <begin position="81"/>
        <end position="102"/>
    </location>
</feature>
<sequence>MTALDNNVPDRRKSRPRSLRRKRTLNPTTDISPAPEPRTSHRFLRTYSNGDSSDDKNKTPPMIRKISLSRNKLNRRTLPHSGGGQGGIGGVAAGGGGGGGGDGGRETTTTNSNTNTTGGAIGTTGGIIGTTGLGKVAGVCPLANMGNTCFLNSVLYALRFLPGFTHDLHHLHVHLQQAAGDQSDTSLDRRIQFLSELHRVFVSLCLEERGGSEKRIPAFQPYDFLDALRVVNPMFEGNRQQDAHELLHCLLDQLCHLPQDLLLQGLPNAADAHDRDAHDRGVGPPEPKRPRRRSERIQAIEEDSSKAVDVVGSKFVGVMRLETRCFECEKVTGREETFLEVCVPVKTKADFDEDECVTEEEVFMSALSEEECLRDNNKYWCDVCLHHNEARRSVHYSQLPQHLVIHVKRFSAYHRNMFTAKCSEAMPAPLELSCFCRDCLSDQIQRRAHTTTDVHTDTMTGHPTHTPKIRRQQTDTDTTGRPKNKSPTTHTRQQTDTAPTADTTGRHNKSKGAAAVPPSVHLPYHLTAVVCHLGASLSSGHYLSFVRLSALHSSTCADQQHTHTQPQTATTHAQTHTAPHTQTRTQTHTATQTRTQTAAAGKIDCQWMKCCGLSLEHHIDSDDERDRDSLWLECDDEKVKVVTAGEVTHMMHTTLITPYLLFYSRL</sequence>
<dbReference type="SUPFAM" id="SSF54001">
    <property type="entry name" value="Cysteine proteinases"/>
    <property type="match status" value="1"/>
</dbReference>
<comment type="similarity">
    <text evidence="1">Belongs to the peptidase C19 family.</text>
</comment>
<dbReference type="EMBL" id="JAWQEG010005298">
    <property type="protein sequence ID" value="KAK3858485.1"/>
    <property type="molecule type" value="Genomic_DNA"/>
</dbReference>
<feature type="compositionally biased region" description="Basic residues" evidence="2">
    <location>
        <begin position="12"/>
        <end position="24"/>
    </location>
</feature>
<dbReference type="Pfam" id="PF00443">
    <property type="entry name" value="UCH"/>
    <property type="match status" value="1"/>
</dbReference>
<feature type="region of interest" description="Disordered" evidence="2">
    <location>
        <begin position="557"/>
        <end position="591"/>
    </location>
</feature>
<feature type="compositionally biased region" description="Basic and acidic residues" evidence="2">
    <location>
        <begin position="272"/>
        <end position="281"/>
    </location>
</feature>
<name>A0AAE1BX49_PETCI</name>
<dbReference type="GO" id="GO:0005634">
    <property type="term" value="C:nucleus"/>
    <property type="evidence" value="ECO:0007669"/>
    <property type="project" value="TreeGrafter"/>
</dbReference>
<dbReference type="GO" id="GO:0005829">
    <property type="term" value="C:cytosol"/>
    <property type="evidence" value="ECO:0007669"/>
    <property type="project" value="TreeGrafter"/>
</dbReference>
<keyword evidence="5" id="KW-1185">Reference proteome</keyword>
<dbReference type="InterPro" id="IPR018200">
    <property type="entry name" value="USP_CS"/>
</dbReference>
<dbReference type="PANTHER" id="PTHR24006">
    <property type="entry name" value="UBIQUITIN CARBOXYL-TERMINAL HYDROLASE"/>
    <property type="match status" value="1"/>
</dbReference>
<feature type="compositionally biased region" description="Low complexity" evidence="2">
    <location>
        <begin position="106"/>
        <end position="118"/>
    </location>
</feature>
<dbReference type="GO" id="GO:0016579">
    <property type="term" value="P:protein deubiquitination"/>
    <property type="evidence" value="ECO:0007669"/>
    <property type="project" value="InterPro"/>
</dbReference>
<dbReference type="GO" id="GO:0004843">
    <property type="term" value="F:cysteine-type deubiquitinase activity"/>
    <property type="evidence" value="ECO:0007669"/>
    <property type="project" value="InterPro"/>
</dbReference>
<dbReference type="InterPro" id="IPR001394">
    <property type="entry name" value="Peptidase_C19_UCH"/>
</dbReference>
<feature type="compositionally biased region" description="Low complexity" evidence="2">
    <location>
        <begin position="491"/>
        <end position="503"/>
    </location>
</feature>
<feature type="region of interest" description="Disordered" evidence="2">
    <location>
        <begin position="1"/>
        <end position="124"/>
    </location>
</feature>
<dbReference type="Proteomes" id="UP001286313">
    <property type="component" value="Unassembled WGS sequence"/>
</dbReference>
<dbReference type="InterPro" id="IPR028889">
    <property type="entry name" value="USP"/>
</dbReference>
<feature type="compositionally biased region" description="Low complexity" evidence="2">
    <location>
        <begin position="562"/>
        <end position="591"/>
    </location>
</feature>
<gene>
    <name evidence="4" type="ORF">Pcinc_035328</name>
</gene>
<dbReference type="AlphaFoldDB" id="A0AAE1BX49"/>
<evidence type="ECO:0000313" key="4">
    <source>
        <dbReference type="EMBL" id="KAK3858485.1"/>
    </source>
</evidence>
<organism evidence="4 5">
    <name type="scientific">Petrolisthes cinctipes</name>
    <name type="common">Flat porcelain crab</name>
    <dbReference type="NCBI Taxonomy" id="88211"/>
    <lineage>
        <taxon>Eukaryota</taxon>
        <taxon>Metazoa</taxon>
        <taxon>Ecdysozoa</taxon>
        <taxon>Arthropoda</taxon>
        <taxon>Crustacea</taxon>
        <taxon>Multicrustacea</taxon>
        <taxon>Malacostraca</taxon>
        <taxon>Eumalacostraca</taxon>
        <taxon>Eucarida</taxon>
        <taxon>Decapoda</taxon>
        <taxon>Pleocyemata</taxon>
        <taxon>Anomura</taxon>
        <taxon>Galatheoidea</taxon>
        <taxon>Porcellanidae</taxon>
        <taxon>Petrolisthes</taxon>
    </lineage>
</organism>
<comment type="caution">
    <text evidence="4">The sequence shown here is derived from an EMBL/GenBank/DDBJ whole genome shotgun (WGS) entry which is preliminary data.</text>
</comment>
<dbReference type="PROSITE" id="PS50235">
    <property type="entry name" value="USP_3"/>
    <property type="match status" value="1"/>
</dbReference>
<feature type="domain" description="USP" evidence="3">
    <location>
        <begin position="140"/>
        <end position="666"/>
    </location>
</feature>
<feature type="region of interest" description="Disordered" evidence="2">
    <location>
        <begin position="450"/>
        <end position="516"/>
    </location>
</feature>
<dbReference type="InterPro" id="IPR050164">
    <property type="entry name" value="Peptidase_C19"/>
</dbReference>
<accession>A0AAE1BX49</accession>
<proteinExistence type="inferred from homology"/>
<dbReference type="PROSITE" id="PS00973">
    <property type="entry name" value="USP_2"/>
    <property type="match status" value="1"/>
</dbReference>
<protein>
    <recommendedName>
        <fullName evidence="3">USP domain-containing protein</fullName>
    </recommendedName>
</protein>
<evidence type="ECO:0000313" key="5">
    <source>
        <dbReference type="Proteomes" id="UP001286313"/>
    </source>
</evidence>
<dbReference type="Gene3D" id="3.90.70.10">
    <property type="entry name" value="Cysteine proteinases"/>
    <property type="match status" value="1"/>
</dbReference>